<dbReference type="OrthoDB" id="9808136at2"/>
<dbReference type="EMBL" id="SNWQ01000003">
    <property type="protein sequence ID" value="TDO51585.1"/>
    <property type="molecule type" value="Genomic_DNA"/>
</dbReference>
<keyword evidence="7 12" id="KW-1133">Transmembrane helix</keyword>
<keyword evidence="4" id="KW-0997">Cell inner membrane</keyword>
<evidence type="ECO:0000313" key="14">
    <source>
        <dbReference type="Proteomes" id="UP000295388"/>
    </source>
</evidence>
<feature type="transmembrane region" description="Helical" evidence="12">
    <location>
        <begin position="245"/>
        <end position="264"/>
    </location>
</feature>
<dbReference type="GO" id="GO:0022857">
    <property type="term" value="F:transmembrane transporter activity"/>
    <property type="evidence" value="ECO:0007669"/>
    <property type="project" value="InterPro"/>
</dbReference>
<keyword evidence="2" id="KW-0813">Transport</keyword>
<dbReference type="CDD" id="cd06579">
    <property type="entry name" value="TM_PBP1_transp_AraH_like"/>
    <property type="match status" value="1"/>
</dbReference>
<evidence type="ECO:0000256" key="6">
    <source>
        <dbReference type="ARBA" id="ARBA00022692"/>
    </source>
</evidence>
<dbReference type="AlphaFoldDB" id="A0A4R6KMF5"/>
<gene>
    <name evidence="13" type="ORF">EV643_103324</name>
</gene>
<feature type="transmembrane region" description="Helical" evidence="12">
    <location>
        <begin position="68"/>
        <end position="87"/>
    </location>
</feature>
<feature type="transmembrane region" description="Helical" evidence="12">
    <location>
        <begin position="94"/>
        <end position="112"/>
    </location>
</feature>
<comment type="caution">
    <text evidence="13">The sequence shown here is derived from an EMBL/GenBank/DDBJ whole genome shotgun (WGS) entry which is preliminary data.</text>
</comment>
<feature type="transmembrane region" description="Helical" evidence="12">
    <location>
        <begin position="293"/>
        <end position="313"/>
    </location>
</feature>
<dbReference type="PANTHER" id="PTHR32196:SF32">
    <property type="entry name" value="XYLOSE TRANSPORT SYSTEM PERMEASE PROTEIN XYLH"/>
    <property type="match status" value="1"/>
</dbReference>
<evidence type="ECO:0000256" key="5">
    <source>
        <dbReference type="ARBA" id="ARBA00022597"/>
    </source>
</evidence>
<evidence type="ECO:0000256" key="3">
    <source>
        <dbReference type="ARBA" id="ARBA00022475"/>
    </source>
</evidence>
<keyword evidence="3" id="KW-1003">Cell membrane</keyword>
<keyword evidence="14" id="KW-1185">Reference proteome</keyword>
<accession>A0A4R6KMF5</accession>
<feature type="region of interest" description="Disordered" evidence="11">
    <location>
        <begin position="1"/>
        <end position="21"/>
    </location>
</feature>
<evidence type="ECO:0000313" key="13">
    <source>
        <dbReference type="EMBL" id="TDO51585.1"/>
    </source>
</evidence>
<reference evidence="13 14" key="1">
    <citation type="submission" date="2019-03" db="EMBL/GenBank/DDBJ databases">
        <title>Genomic Encyclopedia of Type Strains, Phase III (KMG-III): the genomes of soil and plant-associated and newly described type strains.</title>
        <authorList>
            <person name="Whitman W."/>
        </authorList>
    </citation>
    <scope>NUCLEOTIDE SEQUENCE [LARGE SCALE GENOMIC DNA]</scope>
    <source>
        <strain evidence="13 14">VKM Ac-2527</strain>
    </source>
</reference>
<dbReference type="RefSeq" id="WP_133799510.1">
    <property type="nucleotide sequence ID" value="NZ_SNWQ01000003.1"/>
</dbReference>
<evidence type="ECO:0000256" key="1">
    <source>
        <dbReference type="ARBA" id="ARBA00004651"/>
    </source>
</evidence>
<keyword evidence="8 12" id="KW-0472">Membrane</keyword>
<organism evidence="13 14">
    <name type="scientific">Kribbella caucasensis</name>
    <dbReference type="NCBI Taxonomy" id="2512215"/>
    <lineage>
        <taxon>Bacteria</taxon>
        <taxon>Bacillati</taxon>
        <taxon>Actinomycetota</taxon>
        <taxon>Actinomycetes</taxon>
        <taxon>Propionibacteriales</taxon>
        <taxon>Kribbellaceae</taxon>
        <taxon>Kribbella</taxon>
    </lineage>
</organism>
<name>A0A4R6KMF5_9ACTN</name>
<evidence type="ECO:0000256" key="12">
    <source>
        <dbReference type="SAM" id="Phobius"/>
    </source>
</evidence>
<comment type="function">
    <text evidence="9">Part of the binding-protein-dependent transport system for D-xylose. Probably responsible for the translocation of the substrate across the membrane.</text>
</comment>
<feature type="transmembrane region" description="Helical" evidence="12">
    <location>
        <begin position="218"/>
        <end position="239"/>
    </location>
</feature>
<proteinExistence type="predicted"/>
<dbReference type="GO" id="GO:0005886">
    <property type="term" value="C:plasma membrane"/>
    <property type="evidence" value="ECO:0007669"/>
    <property type="project" value="UniProtKB-SubCell"/>
</dbReference>
<feature type="transmembrane region" description="Helical" evidence="12">
    <location>
        <begin position="376"/>
        <end position="393"/>
    </location>
</feature>
<comment type="subcellular location">
    <subcellularLocation>
        <location evidence="1">Cell membrane</location>
        <topology evidence="1">Multi-pass membrane protein</topology>
    </subcellularLocation>
</comment>
<dbReference type="PANTHER" id="PTHR32196">
    <property type="entry name" value="ABC TRANSPORTER PERMEASE PROTEIN YPHD-RELATED-RELATED"/>
    <property type="match status" value="1"/>
</dbReference>
<protein>
    <recommendedName>
        <fullName evidence="10">Xylose transport system permease protein XylH</fullName>
    </recommendedName>
</protein>
<evidence type="ECO:0000256" key="11">
    <source>
        <dbReference type="SAM" id="MobiDB-lite"/>
    </source>
</evidence>
<evidence type="ECO:0000256" key="8">
    <source>
        <dbReference type="ARBA" id="ARBA00023136"/>
    </source>
</evidence>
<feature type="transmembrane region" description="Helical" evidence="12">
    <location>
        <begin position="30"/>
        <end position="52"/>
    </location>
</feature>
<feature type="transmembrane region" description="Helical" evidence="12">
    <location>
        <begin position="146"/>
        <end position="165"/>
    </location>
</feature>
<feature type="transmembrane region" description="Helical" evidence="12">
    <location>
        <begin position="118"/>
        <end position="139"/>
    </location>
</feature>
<dbReference type="InterPro" id="IPR001851">
    <property type="entry name" value="ABC_transp_permease"/>
</dbReference>
<evidence type="ECO:0000256" key="10">
    <source>
        <dbReference type="ARBA" id="ARBA00035686"/>
    </source>
</evidence>
<evidence type="ECO:0000256" key="2">
    <source>
        <dbReference type="ARBA" id="ARBA00022448"/>
    </source>
</evidence>
<sequence>MTLQESSRKVPQTADDHDAPRAAGRAYSRVVAALLSRSTVLTAAALVLILYFQQVSGGLFLTSTNASLLLRQTAVVAVVAAGMAMLIIMGEIDLSVGSAAFFTGLVVAHFQVQGWGVVPSIGAGVVAGIVLGLVNGLVITRFAVPAFIVTLAGFLLWRGLGLLLAKATPIGPVSNDLIFVTEGRMPIPLVYGLGLAVLAVGARWAIAGRRGAERAGSLVALIVRLTVSVAIAVLVIVIGQTPTGLPNALLWILGVAMVLGGVLGRAKLGRRIFLLGSNAEAAVYAGINAKRTVLIGFLVMGAIYGIAGTMLTARAGVASPDAGNTLELVAIAAAVIGGTSLRGGVGSIRGAILGAFLLATMDNGMSLLGVPTYSQNVVKAIILVLAVALDGYFRRRQLAK</sequence>
<feature type="transmembrane region" description="Helical" evidence="12">
    <location>
        <begin position="185"/>
        <end position="206"/>
    </location>
</feature>
<keyword evidence="5" id="KW-0762">Sugar transport</keyword>
<evidence type="ECO:0000256" key="4">
    <source>
        <dbReference type="ARBA" id="ARBA00022519"/>
    </source>
</evidence>
<evidence type="ECO:0000256" key="7">
    <source>
        <dbReference type="ARBA" id="ARBA00022989"/>
    </source>
</evidence>
<keyword evidence="6 12" id="KW-0812">Transmembrane</keyword>
<dbReference type="Proteomes" id="UP000295388">
    <property type="component" value="Unassembled WGS sequence"/>
</dbReference>
<evidence type="ECO:0000256" key="9">
    <source>
        <dbReference type="ARBA" id="ARBA00035611"/>
    </source>
</evidence>
<dbReference type="Pfam" id="PF02653">
    <property type="entry name" value="BPD_transp_2"/>
    <property type="match status" value="1"/>
</dbReference>